<keyword evidence="2" id="KW-0804">Transcription</keyword>
<feature type="region of interest" description="Disordered" evidence="3">
    <location>
        <begin position="639"/>
        <end position="669"/>
    </location>
</feature>
<evidence type="ECO:0000256" key="3">
    <source>
        <dbReference type="SAM" id="MobiDB-lite"/>
    </source>
</evidence>
<reference evidence="5" key="1">
    <citation type="submission" date="2023-03" db="EMBL/GenBank/DDBJ databases">
        <title>Massive genome expansion in bonnet fungi (Mycena s.s.) driven by repeated elements and novel gene families across ecological guilds.</title>
        <authorList>
            <consortium name="Lawrence Berkeley National Laboratory"/>
            <person name="Harder C.B."/>
            <person name="Miyauchi S."/>
            <person name="Viragh M."/>
            <person name="Kuo A."/>
            <person name="Thoen E."/>
            <person name="Andreopoulos B."/>
            <person name="Lu D."/>
            <person name="Skrede I."/>
            <person name="Drula E."/>
            <person name="Henrissat B."/>
            <person name="Morin E."/>
            <person name="Kohler A."/>
            <person name="Barry K."/>
            <person name="LaButti K."/>
            <person name="Morin E."/>
            <person name="Salamov A."/>
            <person name="Lipzen A."/>
            <person name="Mereny Z."/>
            <person name="Hegedus B."/>
            <person name="Baldrian P."/>
            <person name="Stursova M."/>
            <person name="Weitz H."/>
            <person name="Taylor A."/>
            <person name="Grigoriev I.V."/>
            <person name="Nagy L.G."/>
            <person name="Martin F."/>
            <person name="Kauserud H."/>
        </authorList>
    </citation>
    <scope>NUCLEOTIDE SEQUENCE</scope>
    <source>
        <strain evidence="5">CBHHK200</strain>
    </source>
</reference>
<dbReference type="Pfam" id="PF00856">
    <property type="entry name" value="SET"/>
    <property type="match status" value="1"/>
</dbReference>
<dbReference type="InterPro" id="IPR001214">
    <property type="entry name" value="SET_dom"/>
</dbReference>
<dbReference type="InterPro" id="IPR045318">
    <property type="entry name" value="EZH1/2-like"/>
</dbReference>
<dbReference type="GO" id="GO:0035098">
    <property type="term" value="C:ESC/E(Z) complex"/>
    <property type="evidence" value="ECO:0007669"/>
    <property type="project" value="TreeGrafter"/>
</dbReference>
<evidence type="ECO:0000256" key="2">
    <source>
        <dbReference type="ARBA" id="ARBA00023163"/>
    </source>
</evidence>
<evidence type="ECO:0000256" key="1">
    <source>
        <dbReference type="ARBA" id="ARBA00023015"/>
    </source>
</evidence>
<dbReference type="PANTHER" id="PTHR45747">
    <property type="entry name" value="HISTONE-LYSINE N-METHYLTRANSFERASE E(Z)"/>
    <property type="match status" value="1"/>
</dbReference>
<dbReference type="Proteomes" id="UP001218188">
    <property type="component" value="Unassembled WGS sequence"/>
</dbReference>
<dbReference type="EMBL" id="JARJCM010000031">
    <property type="protein sequence ID" value="KAJ7038506.1"/>
    <property type="molecule type" value="Genomic_DNA"/>
</dbReference>
<keyword evidence="1" id="KW-0805">Transcription regulation</keyword>
<dbReference type="PROSITE" id="PS50280">
    <property type="entry name" value="SET"/>
    <property type="match status" value="1"/>
</dbReference>
<dbReference type="GO" id="GO:0003682">
    <property type="term" value="F:chromatin binding"/>
    <property type="evidence" value="ECO:0007669"/>
    <property type="project" value="TreeGrafter"/>
</dbReference>
<name>A0AAD6T2E4_9AGAR</name>
<dbReference type="GO" id="GO:0046976">
    <property type="term" value="F:histone H3K27 methyltransferase activity"/>
    <property type="evidence" value="ECO:0007669"/>
    <property type="project" value="TreeGrafter"/>
</dbReference>
<dbReference type="SUPFAM" id="SSF82199">
    <property type="entry name" value="SET domain"/>
    <property type="match status" value="1"/>
</dbReference>
<proteinExistence type="predicted"/>
<evidence type="ECO:0000313" key="5">
    <source>
        <dbReference type="EMBL" id="KAJ7038506.1"/>
    </source>
</evidence>
<organism evidence="5 6">
    <name type="scientific">Mycena alexandri</name>
    <dbReference type="NCBI Taxonomy" id="1745969"/>
    <lineage>
        <taxon>Eukaryota</taxon>
        <taxon>Fungi</taxon>
        <taxon>Dikarya</taxon>
        <taxon>Basidiomycota</taxon>
        <taxon>Agaricomycotina</taxon>
        <taxon>Agaricomycetes</taxon>
        <taxon>Agaricomycetidae</taxon>
        <taxon>Agaricales</taxon>
        <taxon>Marasmiineae</taxon>
        <taxon>Mycenaceae</taxon>
        <taxon>Mycena</taxon>
    </lineage>
</organism>
<dbReference type="PANTHER" id="PTHR45747:SF4">
    <property type="entry name" value="HISTONE-LYSINE N-METHYLTRANSFERASE E(Z)"/>
    <property type="match status" value="1"/>
</dbReference>
<feature type="domain" description="SET" evidence="4">
    <location>
        <begin position="486"/>
        <end position="633"/>
    </location>
</feature>
<sequence>MADHGPDAESFKMNRETAKGVYLQVREEFLAWKDKMVVEEFNRLSNATSTPSPFSFAAHAFRMPRAAFAPLPTPTPKVEDREVDTEFISEWNYDADGKPDAGRAIPMKVVPLPDTFVDYPPHPPYQYCTPASRNENARMIDNKQALFLPFADDPMFPRDTYFKAFDEEAQWVSNQKDPDGKYHLSFSPRCNRLTDLIFCPQRRFSAALIDEIIRATPGLTPLRFSNESGLLWAVSQRDLPLVIWGDGLPSSSKPQLPPHFAQDYGGSKDLFKQVNAGLSKFCPNLNCITHNCHVHVDSDWSLFTPPVGQVQPHLTSTQLLAAAQGPHPACSKECFRLIGEDDMEEDGPANVPLPDLAILDSLLKLIPDAIPCELAVVSKITCRNVFVYRREKIKDAIISAGKQPRKGKQASRLNKKAKKYDYENQHLCHVSTQGVALTPFASAFGASYTANGIAVVQKNTYFPDDAPPAAVGGKCTNVVLQRGTFKNIVVMKSKYGLGAFAGEDISVGDVVGEYVGELLDNSNETLGHREVIQDHSKLNYVRPLFFCDKYVLSVKSALGWGGVDADETGKGGEPDQTTVDAQWLGNPTRFLNDSKPNKPNCVADEVRVNGECRLLIRAVKPVKMGCELTLSYGDRYWKTGQETDKGGSGPASKSGGRRRRNEHKQVYIV</sequence>
<gene>
    <name evidence="5" type="ORF">C8F04DRAFT_1255786</name>
</gene>
<dbReference type="AlphaFoldDB" id="A0AAD6T2E4"/>
<dbReference type="SMART" id="SM00317">
    <property type="entry name" value="SET"/>
    <property type="match status" value="1"/>
</dbReference>
<dbReference type="InterPro" id="IPR046341">
    <property type="entry name" value="SET_dom_sf"/>
</dbReference>
<comment type="caution">
    <text evidence="5">The sequence shown here is derived from an EMBL/GenBank/DDBJ whole genome shotgun (WGS) entry which is preliminary data.</text>
</comment>
<protein>
    <recommendedName>
        <fullName evidence="4">SET domain-containing protein</fullName>
    </recommendedName>
</protein>
<accession>A0AAD6T2E4</accession>
<evidence type="ECO:0000259" key="4">
    <source>
        <dbReference type="PROSITE" id="PS50280"/>
    </source>
</evidence>
<keyword evidence="6" id="KW-1185">Reference proteome</keyword>
<evidence type="ECO:0000313" key="6">
    <source>
        <dbReference type="Proteomes" id="UP001218188"/>
    </source>
</evidence>
<dbReference type="GO" id="GO:0031507">
    <property type="term" value="P:heterochromatin formation"/>
    <property type="evidence" value="ECO:0007669"/>
    <property type="project" value="TreeGrafter"/>
</dbReference>
<dbReference type="Gene3D" id="2.170.270.10">
    <property type="entry name" value="SET domain"/>
    <property type="match status" value="1"/>
</dbReference>